<sequence>MRNLLMILEMIFNFNFLKYLISFDFKDFFYLLYDLFYNIFLTKSSFLFGFNVGWNINFINIYNIIKTIFIFIWEHLTTLIYPLKLFSSLFDFLMQILKIFIDVFGGIIGYIKISITSLTGHKLMDPSESMWEKLKEIAMMIFTITVGGSVIYFFKEVNSFLLNSFIKIGDLLFKIVLRILDIISIVLKFFLFLFKKVIIILSFILSFFINFLYLWVFENAKKTL</sequence>
<feature type="transmembrane region" description="Helical" evidence="1">
    <location>
        <begin position="198"/>
        <end position="217"/>
    </location>
</feature>
<keyword evidence="3" id="KW-1185">Reference proteome</keyword>
<keyword evidence="1" id="KW-0472">Membrane</keyword>
<name>A0ABS5V9G6_9MOLU</name>
<feature type="transmembrane region" description="Helical" evidence="1">
    <location>
        <begin position="95"/>
        <end position="117"/>
    </location>
</feature>
<feature type="transmembrane region" description="Helical" evidence="1">
    <location>
        <begin position="175"/>
        <end position="192"/>
    </location>
</feature>
<keyword evidence="1" id="KW-0812">Transmembrane</keyword>
<keyword evidence="1" id="KW-1133">Transmembrane helix</keyword>
<feature type="transmembrane region" description="Helical" evidence="1">
    <location>
        <begin position="28"/>
        <end position="49"/>
    </location>
</feature>
<accession>A0ABS5V9G6</accession>
<evidence type="ECO:0000256" key="1">
    <source>
        <dbReference type="SAM" id="Phobius"/>
    </source>
</evidence>
<feature type="transmembrane region" description="Helical" evidence="1">
    <location>
        <begin position="61"/>
        <end position="83"/>
    </location>
</feature>
<gene>
    <name evidence="2" type="ORF">KEC49_02230</name>
</gene>
<protein>
    <submittedName>
        <fullName evidence="2">Uncharacterized protein</fullName>
    </submittedName>
</protein>
<dbReference type="EMBL" id="JAHFWK010000053">
    <property type="protein sequence ID" value="MBT1576970.1"/>
    <property type="molecule type" value="Genomic_DNA"/>
</dbReference>
<feature type="transmembrane region" description="Helical" evidence="1">
    <location>
        <begin position="137"/>
        <end position="154"/>
    </location>
</feature>
<reference evidence="3" key="1">
    <citation type="journal article" date="2022" name="Forests">
        <title>Identification of Endophytic Microbiota of Phytoplasma-Infected Russian Olive Trees Elaeagnus angustifolia L. in the Northwest of Iran.</title>
        <authorList>
            <person name="Azizpour N."/>
            <person name="Nematollahi S."/>
            <person name="Khakvar R."/>
            <person name="Jamshidi M."/>
            <person name="Norouzi-Beirami M.H."/>
        </authorList>
    </citation>
    <scope>NUCLEOTIDE SEQUENCE [LARGE SCALE GENOMIC DNA]</scope>
    <source>
        <strain evidence="3">TBZ1</strain>
    </source>
</reference>
<proteinExistence type="predicted"/>
<organism evidence="2 3">
    <name type="scientific">'Elaeagnus angustifolia' witches'-broom phytoplasma</name>
    <dbReference type="NCBI Taxonomy" id="1538355"/>
    <lineage>
        <taxon>Bacteria</taxon>
        <taxon>Bacillati</taxon>
        <taxon>Mycoplasmatota</taxon>
        <taxon>Mollicutes</taxon>
        <taxon>Acholeplasmatales</taxon>
        <taxon>Acholeplasmataceae</taxon>
        <taxon>Candidatus Phytoplasma</taxon>
        <taxon>16SrI (Aster yellows group)</taxon>
    </lineage>
</organism>
<evidence type="ECO:0000313" key="2">
    <source>
        <dbReference type="EMBL" id="MBT1576970.1"/>
    </source>
</evidence>
<evidence type="ECO:0000313" key="3">
    <source>
        <dbReference type="Proteomes" id="UP000707147"/>
    </source>
</evidence>
<comment type="caution">
    <text evidence="2">The sequence shown here is derived from an EMBL/GenBank/DDBJ whole genome shotgun (WGS) entry which is preliminary data.</text>
</comment>
<dbReference type="Proteomes" id="UP000707147">
    <property type="component" value="Unassembled WGS sequence"/>
</dbReference>